<organism evidence="1 2">
    <name type="scientific">Paramecium primaurelia</name>
    <dbReference type="NCBI Taxonomy" id="5886"/>
    <lineage>
        <taxon>Eukaryota</taxon>
        <taxon>Sar</taxon>
        <taxon>Alveolata</taxon>
        <taxon>Ciliophora</taxon>
        <taxon>Intramacronucleata</taxon>
        <taxon>Oligohymenophorea</taxon>
        <taxon>Peniculida</taxon>
        <taxon>Parameciidae</taxon>
        <taxon>Paramecium</taxon>
    </lineage>
</organism>
<dbReference type="EMBL" id="CAJJDM010000105">
    <property type="protein sequence ID" value="CAD8096633.1"/>
    <property type="molecule type" value="Genomic_DNA"/>
</dbReference>
<reference evidence="1" key="1">
    <citation type="submission" date="2021-01" db="EMBL/GenBank/DDBJ databases">
        <authorList>
            <consortium name="Genoscope - CEA"/>
            <person name="William W."/>
        </authorList>
    </citation>
    <scope>NUCLEOTIDE SEQUENCE</scope>
</reference>
<comment type="caution">
    <text evidence="1">The sequence shown here is derived from an EMBL/GenBank/DDBJ whole genome shotgun (WGS) entry which is preliminary data.</text>
</comment>
<accession>A0A8S1P1H3</accession>
<sequence>MSANTEQALTMQLILLKLYKKDFNFQRDSLIISQNLTNVIEGQQIICIQISWPQLRDQRQQKKDEENQKFQRRRAFKIASHLAQVERKQILELQKQKFKINVIAAIFCITPSQVRQNLIHLKIIKQKEQLRITRFQQEWLLQQASFQSNQILFNAKSFLFAFKEQFLNQNVLISQFGKIYQHQIFDIEFLLPNLSSSLTKMEKEKRQRILYL</sequence>
<evidence type="ECO:0000313" key="2">
    <source>
        <dbReference type="Proteomes" id="UP000688137"/>
    </source>
</evidence>
<dbReference type="Proteomes" id="UP000688137">
    <property type="component" value="Unassembled WGS sequence"/>
</dbReference>
<gene>
    <name evidence="1" type="ORF">PPRIM_AZ9-3.1.T1020015</name>
</gene>
<dbReference type="AlphaFoldDB" id="A0A8S1P1H3"/>
<name>A0A8S1P1H3_PARPR</name>
<proteinExistence type="predicted"/>
<keyword evidence="2" id="KW-1185">Reference proteome</keyword>
<evidence type="ECO:0000313" key="1">
    <source>
        <dbReference type="EMBL" id="CAD8096633.1"/>
    </source>
</evidence>
<protein>
    <submittedName>
        <fullName evidence="1">Uncharacterized protein</fullName>
    </submittedName>
</protein>